<sequence length="394" mass="47290">MQNDNSIKSKKSENPEQNKFSLERDFPYVVKQYQNNYTQYQAQKVKNYYENIKNKNIFIKHDFYINKPNDLKDDENNATYQYYLFNHLHILPLRIFIQKLNKNKIDEIQKKIVEILISSIIFEYRLIWTDHQLHHNNISAENILITSNKSFYFANTFSLIDVRFINFGISMESQQVQQQKDYQDLNKLIQELYQLINSKKAFTQLYFDDKTNQSVQLTRLNKKDKNTNIFDISWNQDKITALNKLFQENNNGVQLTHSVLKSIFQQYFYLYPAQNDEAFDKLTKQFTNLYQKIGSLQNTYKNEILNVQNTLNLYIKQNYCLEISIDSELLQNFDKNVFDKIVYLANFKQGAIQEIEKILDNEYERTLSDAKKQIQNHFQSELEIFIYNLYCDLI</sequence>
<dbReference type="AlphaFoldDB" id="A0A8S1UNU7"/>
<reference evidence="1" key="1">
    <citation type="submission" date="2021-01" db="EMBL/GenBank/DDBJ databases">
        <authorList>
            <consortium name="Genoscope - CEA"/>
            <person name="William W."/>
        </authorList>
    </citation>
    <scope>NUCLEOTIDE SEQUENCE</scope>
</reference>
<evidence type="ECO:0000313" key="2">
    <source>
        <dbReference type="EMBL" id="CAD8166317.1"/>
    </source>
</evidence>
<proteinExistence type="predicted"/>
<dbReference type="OMA" id="IWSIFME"/>
<dbReference type="EMBL" id="CAJJDP010000048">
    <property type="protein sequence ID" value="CAD8166315.1"/>
    <property type="molecule type" value="Genomic_DNA"/>
</dbReference>
<evidence type="ECO:0000313" key="3">
    <source>
        <dbReference type="Proteomes" id="UP000683925"/>
    </source>
</evidence>
<protein>
    <recommendedName>
        <fullName evidence="4">Protein kinase domain-containing protein</fullName>
    </recommendedName>
</protein>
<organism evidence="1 3">
    <name type="scientific">Paramecium octaurelia</name>
    <dbReference type="NCBI Taxonomy" id="43137"/>
    <lineage>
        <taxon>Eukaryota</taxon>
        <taxon>Sar</taxon>
        <taxon>Alveolata</taxon>
        <taxon>Ciliophora</taxon>
        <taxon>Intramacronucleata</taxon>
        <taxon>Oligohymenophorea</taxon>
        <taxon>Peniculida</taxon>
        <taxon>Parameciidae</taxon>
        <taxon>Paramecium</taxon>
    </lineage>
</organism>
<name>A0A8S1UNU7_PAROT</name>
<accession>A0A8S1UNU7</accession>
<dbReference type="Proteomes" id="UP000683925">
    <property type="component" value="Unassembled WGS sequence"/>
</dbReference>
<keyword evidence="3" id="KW-1185">Reference proteome</keyword>
<dbReference type="OrthoDB" id="312212at2759"/>
<evidence type="ECO:0000313" key="1">
    <source>
        <dbReference type="EMBL" id="CAD8166315.1"/>
    </source>
</evidence>
<gene>
    <name evidence="1" type="ORF">POCTA_138.1.T0480094</name>
    <name evidence="2" type="ORF">POCTA_138.1.T0480095</name>
</gene>
<evidence type="ECO:0008006" key="4">
    <source>
        <dbReference type="Google" id="ProtNLM"/>
    </source>
</evidence>
<comment type="caution">
    <text evidence="1">The sequence shown here is derived from an EMBL/GenBank/DDBJ whole genome shotgun (WGS) entry which is preliminary data.</text>
</comment>
<dbReference type="EMBL" id="CAJJDP010000048">
    <property type="protein sequence ID" value="CAD8166317.1"/>
    <property type="molecule type" value="Genomic_DNA"/>
</dbReference>